<dbReference type="Pfam" id="PF12796">
    <property type="entry name" value="Ank_2"/>
    <property type="match status" value="3"/>
</dbReference>
<organism evidence="5 6">
    <name type="scientific">Ectocarpus siliculosus</name>
    <name type="common">Brown alga</name>
    <name type="synonym">Conferva siliculosa</name>
    <dbReference type="NCBI Taxonomy" id="2880"/>
    <lineage>
        <taxon>Eukaryota</taxon>
        <taxon>Sar</taxon>
        <taxon>Stramenopiles</taxon>
        <taxon>Ochrophyta</taxon>
        <taxon>PX clade</taxon>
        <taxon>Phaeophyceae</taxon>
        <taxon>Ectocarpales</taxon>
        <taxon>Ectocarpaceae</taxon>
        <taxon>Ectocarpus</taxon>
    </lineage>
</organism>
<feature type="repeat" description="ANK" evidence="3">
    <location>
        <begin position="329"/>
        <end position="366"/>
    </location>
</feature>
<evidence type="ECO:0000313" key="5">
    <source>
        <dbReference type="EMBL" id="CBJ27487.1"/>
    </source>
</evidence>
<dbReference type="OrthoDB" id="4772757at2759"/>
<dbReference type="InterPro" id="IPR002110">
    <property type="entry name" value="Ankyrin_rpt"/>
</dbReference>
<feature type="repeat" description="ANK" evidence="3">
    <location>
        <begin position="295"/>
        <end position="327"/>
    </location>
</feature>
<dbReference type="PROSITE" id="PS50088">
    <property type="entry name" value="ANK_REPEAT"/>
    <property type="match status" value="7"/>
</dbReference>
<dbReference type="PRINTS" id="PR01415">
    <property type="entry name" value="ANKYRIN"/>
</dbReference>
<keyword evidence="1" id="KW-0677">Repeat</keyword>
<dbReference type="SUPFAM" id="SSF48403">
    <property type="entry name" value="Ankyrin repeat"/>
    <property type="match status" value="1"/>
</dbReference>
<dbReference type="EMBL" id="FN648960">
    <property type="protein sequence ID" value="CBJ27487.1"/>
    <property type="molecule type" value="Genomic_DNA"/>
</dbReference>
<evidence type="ECO:0000313" key="6">
    <source>
        <dbReference type="Proteomes" id="UP000002630"/>
    </source>
</evidence>
<feature type="repeat" description="ANK" evidence="3">
    <location>
        <begin position="193"/>
        <end position="217"/>
    </location>
</feature>
<evidence type="ECO:0000256" key="4">
    <source>
        <dbReference type="SAM" id="MobiDB-lite"/>
    </source>
</evidence>
<dbReference type="EMBL" id="FN649729">
    <property type="protein sequence ID" value="CBJ27487.1"/>
    <property type="molecule type" value="Genomic_DNA"/>
</dbReference>
<dbReference type="STRING" id="2880.D7G692"/>
<dbReference type="PROSITE" id="PS50297">
    <property type="entry name" value="ANK_REP_REGION"/>
    <property type="match status" value="6"/>
</dbReference>
<dbReference type="Pfam" id="PF00023">
    <property type="entry name" value="Ank"/>
    <property type="match status" value="1"/>
</dbReference>
<dbReference type="InterPro" id="IPR036770">
    <property type="entry name" value="Ankyrin_rpt-contain_sf"/>
</dbReference>
<evidence type="ECO:0000256" key="3">
    <source>
        <dbReference type="PROSITE-ProRule" id="PRU00023"/>
    </source>
</evidence>
<sequence>MPASSQIERGRIDGFEVELFQLVKKEATSEQWGEWLRAPLEHASAERNIDLFVRLAGCSVLSDDLDGLEVEIFKLVREQATSMQWREWLRAPLEHAAAEGNIDLFTRLMDAGADGSAGWRGCHGRTLLGAAAYGKNEEIVERLLAEDGATEDVNVCFGDRLESALHVAAGRDDQHLSRVLLIAGADPNLLDDVGRSPLHVAAEKGHHRVLGFLLRKGRADANKTTLDTLKCTPLYLAANNGHTSCVSKLLLYGADTDCGDRFENTPLCAAATGNHLEVVKLLLAAGADLNIRPDAGMCALDLAALNGNADVVRILLGNGADVNAWNDEDWATALHCAAQGSRPLLENGDVIRVLLEAGADIHATTKECVWTPLHRGVYSRLSSLDTIHALLEGGADVNAQAENTWTPLHYACYKSNAAAVDLLLRWGADDTIVDGEGETAADEVGTWDPEVHSNEDDGSIDDDKLKADGQRTRLILACAPVDRLWRRRGWLVLCRSYPTKVQILKDSSSSSSGCSTAKAARVSEEDSGECGDEDGDEARIELGRLVGHIVGLQADVVFRMVVASDDMELGWRNKRGLPASSVAFVGDN</sequence>
<dbReference type="SMART" id="SM00248">
    <property type="entry name" value="ANK"/>
    <property type="match status" value="10"/>
</dbReference>
<feature type="repeat" description="ANK" evidence="3">
    <location>
        <begin position="232"/>
        <end position="261"/>
    </location>
</feature>
<gene>
    <name evidence="5" type="ORF">Esi_0073_0046</name>
</gene>
<accession>D7G692</accession>
<name>D7G692_ECTSI</name>
<feature type="compositionally biased region" description="Acidic residues" evidence="4">
    <location>
        <begin position="525"/>
        <end position="535"/>
    </location>
</feature>
<dbReference type="GO" id="GO:0005634">
    <property type="term" value="C:nucleus"/>
    <property type="evidence" value="ECO:0007669"/>
    <property type="project" value="TreeGrafter"/>
</dbReference>
<dbReference type="Proteomes" id="UP000002630">
    <property type="component" value="Linkage Group LG04"/>
</dbReference>
<dbReference type="GO" id="GO:0000976">
    <property type="term" value="F:transcription cis-regulatory region binding"/>
    <property type="evidence" value="ECO:0007669"/>
    <property type="project" value="TreeGrafter"/>
</dbReference>
<reference evidence="5 6" key="1">
    <citation type="journal article" date="2010" name="Nature">
        <title>The Ectocarpus genome and the independent evolution of multicellularity in brown algae.</title>
        <authorList>
            <person name="Cock J.M."/>
            <person name="Sterck L."/>
            <person name="Rouze P."/>
            <person name="Scornet D."/>
            <person name="Allen A.E."/>
            <person name="Amoutzias G."/>
            <person name="Anthouard V."/>
            <person name="Artiguenave F."/>
            <person name="Aury J.M."/>
            <person name="Badger J.H."/>
            <person name="Beszteri B."/>
            <person name="Billiau K."/>
            <person name="Bonnet E."/>
            <person name="Bothwell J.H."/>
            <person name="Bowler C."/>
            <person name="Boyen C."/>
            <person name="Brownlee C."/>
            <person name="Carrano C.J."/>
            <person name="Charrier B."/>
            <person name="Cho G.Y."/>
            <person name="Coelho S.M."/>
            <person name="Collen J."/>
            <person name="Corre E."/>
            <person name="Da Silva C."/>
            <person name="Delage L."/>
            <person name="Delaroque N."/>
            <person name="Dittami S.M."/>
            <person name="Doulbeau S."/>
            <person name="Elias M."/>
            <person name="Farnham G."/>
            <person name="Gachon C.M."/>
            <person name="Gschloessl B."/>
            <person name="Heesch S."/>
            <person name="Jabbari K."/>
            <person name="Jubin C."/>
            <person name="Kawai H."/>
            <person name="Kimura K."/>
            <person name="Kloareg B."/>
            <person name="Kupper F.C."/>
            <person name="Lang D."/>
            <person name="Le Bail A."/>
            <person name="Leblanc C."/>
            <person name="Lerouge P."/>
            <person name="Lohr M."/>
            <person name="Lopez P.J."/>
            <person name="Martens C."/>
            <person name="Maumus F."/>
            <person name="Michel G."/>
            <person name="Miranda-Saavedra D."/>
            <person name="Morales J."/>
            <person name="Moreau H."/>
            <person name="Motomura T."/>
            <person name="Nagasato C."/>
            <person name="Napoli C.A."/>
            <person name="Nelson D.R."/>
            <person name="Nyvall-Collen P."/>
            <person name="Peters A.F."/>
            <person name="Pommier C."/>
            <person name="Potin P."/>
            <person name="Poulain J."/>
            <person name="Quesneville H."/>
            <person name="Read B."/>
            <person name="Rensing S.A."/>
            <person name="Ritter A."/>
            <person name="Rousvoal S."/>
            <person name="Samanta M."/>
            <person name="Samson G."/>
            <person name="Schroeder D.C."/>
            <person name="Segurens B."/>
            <person name="Strittmatter M."/>
            <person name="Tonon T."/>
            <person name="Tregear J.W."/>
            <person name="Valentin K."/>
            <person name="von Dassow P."/>
            <person name="Yamagishi T."/>
            <person name="Van de Peer Y."/>
            <person name="Wincker P."/>
        </authorList>
    </citation>
    <scope>NUCLEOTIDE SEQUENCE [LARGE SCALE GENOMIC DNA]</scope>
    <source>
        <strain evidence="6">Ec32 / CCAP1310/4</strain>
    </source>
</reference>
<proteinExistence type="predicted"/>
<feature type="repeat" description="ANK" evidence="3">
    <location>
        <begin position="160"/>
        <end position="192"/>
    </location>
</feature>
<dbReference type="eggNOG" id="KOG4177">
    <property type="taxonomic scope" value="Eukaryota"/>
</dbReference>
<dbReference type="PANTHER" id="PTHR24193">
    <property type="entry name" value="ANKYRIN REPEAT PROTEIN"/>
    <property type="match status" value="1"/>
</dbReference>
<feature type="region of interest" description="Disordered" evidence="4">
    <location>
        <begin position="508"/>
        <end position="535"/>
    </location>
</feature>
<dbReference type="Gene3D" id="1.25.40.20">
    <property type="entry name" value="Ankyrin repeat-containing domain"/>
    <property type="match status" value="3"/>
</dbReference>
<dbReference type="PANTHER" id="PTHR24193:SF121">
    <property type="entry name" value="ADA2A-CONTAINING COMPLEX COMPONENT 3, ISOFORM D"/>
    <property type="match status" value="1"/>
</dbReference>
<keyword evidence="6" id="KW-1185">Reference proteome</keyword>
<evidence type="ECO:0000256" key="2">
    <source>
        <dbReference type="ARBA" id="ARBA00023043"/>
    </source>
</evidence>
<feature type="repeat" description="ANK" evidence="3">
    <location>
        <begin position="262"/>
        <end position="294"/>
    </location>
</feature>
<feature type="repeat" description="ANK" evidence="3">
    <location>
        <begin position="403"/>
        <end position="435"/>
    </location>
</feature>
<dbReference type="InterPro" id="IPR050663">
    <property type="entry name" value="Ankyrin-SOCS_Box"/>
</dbReference>
<protein>
    <submittedName>
        <fullName evidence="5">Uncharacterized protein</fullName>
    </submittedName>
</protein>
<dbReference type="AlphaFoldDB" id="D7G692"/>
<keyword evidence="2 3" id="KW-0040">ANK repeat</keyword>
<dbReference type="InParanoid" id="D7G692"/>
<dbReference type="GO" id="GO:0045944">
    <property type="term" value="P:positive regulation of transcription by RNA polymerase II"/>
    <property type="evidence" value="ECO:0007669"/>
    <property type="project" value="TreeGrafter"/>
</dbReference>
<evidence type="ECO:0000256" key="1">
    <source>
        <dbReference type="ARBA" id="ARBA00022737"/>
    </source>
</evidence>